<evidence type="ECO:0008006" key="4">
    <source>
        <dbReference type="Google" id="ProtNLM"/>
    </source>
</evidence>
<keyword evidence="1" id="KW-0732">Signal</keyword>
<organism evidence="2 3">
    <name type="scientific">Candidatus Synechococcus spongiarum SP3</name>
    <dbReference type="NCBI Taxonomy" id="1604020"/>
    <lineage>
        <taxon>Bacteria</taxon>
        <taxon>Bacillati</taxon>
        <taxon>Cyanobacteriota</taxon>
        <taxon>Cyanophyceae</taxon>
        <taxon>Synechococcales</taxon>
        <taxon>Synechococcaceae</taxon>
        <taxon>Synechococcus</taxon>
    </lineage>
</organism>
<evidence type="ECO:0000313" key="2">
    <source>
        <dbReference type="EMBL" id="KKZ11877.1"/>
    </source>
</evidence>
<dbReference type="PATRIC" id="fig|1604020.3.peg.1011"/>
<reference evidence="2 3" key="1">
    <citation type="submission" date="2015-01" db="EMBL/GenBank/DDBJ databases">
        <title>Lifestyle Evolution in Cyanobacterial Symbionts of Sponges.</title>
        <authorList>
            <person name="Burgsdorf I."/>
            <person name="Slaby B.M."/>
            <person name="Handley K.M."/>
            <person name="Haber M."/>
            <person name="Blom J."/>
            <person name="Marshall C.W."/>
            <person name="Gilbert J.A."/>
            <person name="Hentschel U."/>
            <person name="Steindler L."/>
        </authorList>
    </citation>
    <scope>NUCLEOTIDE SEQUENCE [LARGE SCALE GENOMIC DNA]</scope>
    <source>
        <strain evidence="2">SP3</strain>
    </source>
</reference>
<dbReference type="AlphaFoldDB" id="A0A0G2J4M8"/>
<gene>
    <name evidence="2" type="ORF">TE42_06570</name>
</gene>
<accession>A0A0G2J4M8</accession>
<feature type="signal peptide" evidence="1">
    <location>
        <begin position="1"/>
        <end position="22"/>
    </location>
</feature>
<comment type="caution">
    <text evidence="2">The sequence shown here is derived from an EMBL/GenBank/DDBJ whole genome shotgun (WGS) entry which is preliminary data.</text>
</comment>
<evidence type="ECO:0000313" key="3">
    <source>
        <dbReference type="Proteomes" id="UP000035067"/>
    </source>
</evidence>
<dbReference type="EMBL" id="JXQG01000036">
    <property type="protein sequence ID" value="KKZ11877.1"/>
    <property type="molecule type" value="Genomic_DNA"/>
</dbReference>
<evidence type="ECO:0000256" key="1">
    <source>
        <dbReference type="SAM" id="SignalP"/>
    </source>
</evidence>
<name>A0A0G2J4M8_9SYNE</name>
<proteinExistence type="predicted"/>
<feature type="chain" id="PRO_5002545763" description="Single Cache domain-containing protein" evidence="1">
    <location>
        <begin position="23"/>
        <end position="175"/>
    </location>
</feature>
<protein>
    <recommendedName>
        <fullName evidence="4">Single Cache domain-containing protein</fullName>
    </recommendedName>
</protein>
<sequence length="175" mass="18649">MKALLTAAALSALSLVGGYGLAEDRQKPSAHDAIGQHMVAEALLTAHFIDAAREAGRSPEEINAVLASIAERTALAEFWITDVDGQVVHTNIEGSTFQFPTDPAAGTQAAPFAALLDGSKAVVVQDARPRESDGQVFRYVGVAGVDEPRIVQVGMTGAALQDHERQCRTHRHHHH</sequence>
<dbReference type="Proteomes" id="UP000035067">
    <property type="component" value="Unassembled WGS sequence"/>
</dbReference>